<protein>
    <submittedName>
        <fullName evidence="1">Uncharacterized protein</fullName>
    </submittedName>
</protein>
<dbReference type="EMBL" id="QGKW02001660">
    <property type="protein sequence ID" value="KAF2582517.1"/>
    <property type="molecule type" value="Genomic_DNA"/>
</dbReference>
<proteinExistence type="predicted"/>
<gene>
    <name evidence="1" type="ORF">F2Q68_00004474</name>
</gene>
<name>A0A8S9JM75_BRACR</name>
<comment type="caution">
    <text evidence="1">The sequence shown here is derived from an EMBL/GenBank/DDBJ whole genome shotgun (WGS) entry which is preliminary data.</text>
</comment>
<organism evidence="1 2">
    <name type="scientific">Brassica cretica</name>
    <name type="common">Mustard</name>
    <dbReference type="NCBI Taxonomy" id="69181"/>
    <lineage>
        <taxon>Eukaryota</taxon>
        <taxon>Viridiplantae</taxon>
        <taxon>Streptophyta</taxon>
        <taxon>Embryophyta</taxon>
        <taxon>Tracheophyta</taxon>
        <taxon>Spermatophyta</taxon>
        <taxon>Magnoliopsida</taxon>
        <taxon>eudicotyledons</taxon>
        <taxon>Gunneridae</taxon>
        <taxon>Pentapetalae</taxon>
        <taxon>rosids</taxon>
        <taxon>malvids</taxon>
        <taxon>Brassicales</taxon>
        <taxon>Brassicaceae</taxon>
        <taxon>Brassiceae</taxon>
        <taxon>Brassica</taxon>
    </lineage>
</organism>
<evidence type="ECO:0000313" key="1">
    <source>
        <dbReference type="EMBL" id="KAF2582517.1"/>
    </source>
</evidence>
<sequence length="229" mass="25793">MLHVPDAKSSIGTYCLEIGRQHHWIRGRIHPKWGRLVMSPFLKLDMGQRRFNRNGTALVQIMGIDREQAMKRASWTSDETAGRCENEARWVSWESGQLSWMDCWKLGPMCQFWAVTWPIGWSMMAMGRWALGIGPGAWATSLGLSVTCLGAVIPVRDVWREGRRPDSTLNGMNSLEGGCSVETGFMEVPWMGNLIALNHGFGRFRNDAHGLSRAVHGQDPYDPGRFIGF</sequence>
<dbReference type="Proteomes" id="UP000712281">
    <property type="component" value="Unassembled WGS sequence"/>
</dbReference>
<evidence type="ECO:0000313" key="2">
    <source>
        <dbReference type="Proteomes" id="UP000712281"/>
    </source>
</evidence>
<reference evidence="1" key="1">
    <citation type="submission" date="2019-12" db="EMBL/GenBank/DDBJ databases">
        <title>Genome sequencing and annotation of Brassica cretica.</title>
        <authorList>
            <person name="Studholme D.J."/>
            <person name="Sarris P.F."/>
        </authorList>
    </citation>
    <scope>NUCLEOTIDE SEQUENCE</scope>
    <source>
        <strain evidence="1">PFS-001/15</strain>
        <tissue evidence="1">Leaf</tissue>
    </source>
</reference>
<accession>A0A8S9JM75</accession>
<dbReference type="AlphaFoldDB" id="A0A8S9JM75"/>